<keyword evidence="3" id="KW-1185">Reference proteome</keyword>
<dbReference type="GeneID" id="39584177"/>
<proteinExistence type="predicted"/>
<accession>A0A3N2Q5R7</accession>
<feature type="compositionally biased region" description="Polar residues" evidence="1">
    <location>
        <begin position="221"/>
        <end position="250"/>
    </location>
</feature>
<feature type="region of interest" description="Disordered" evidence="1">
    <location>
        <begin position="159"/>
        <end position="271"/>
    </location>
</feature>
<name>A0A3N2Q5R7_SODAK</name>
<sequence>MVPRGTPNTSVPPWRQSQGRPQQSDEYGTASDSGGAQQGDAGQSSWFRQRHGGRGRQRQDLASTNIPLDPHPFTGGRAMEDLQELQLRLLRDSYVRSQGFPSGLVPVRGPPLPQWPDHPGLPLPGLMLQPDVFGGYAIPMGQIAVNPLGTVLEQSEAAFRDSPASQGHGGRTNQGRGGGGGRGGGRGRGRGRGQGRGRGRGGGRGRGRGWSRGWRRDGNQDRSWSQAPSTTTMTTMSQGRSMAGTNTPSPLTVFPHRPNSARPPYQSGGGLSSRVNVFGSQLDSDRTTASVREPRGRRGSRVSGTGRQTTMLPHGVQVVISDTTSSDDDSGGGVEIEDPFYLEEFIPNR</sequence>
<gene>
    <name evidence="2" type="ORF">SODALDRAFT_7914</name>
</gene>
<feature type="compositionally biased region" description="Low complexity" evidence="1">
    <location>
        <begin position="30"/>
        <end position="45"/>
    </location>
</feature>
<feature type="compositionally biased region" description="Gly residues" evidence="1">
    <location>
        <begin position="167"/>
        <end position="184"/>
    </location>
</feature>
<reference evidence="2 3" key="1">
    <citation type="journal article" date="2018" name="Mol. Ecol.">
        <title>The obligate alkalophilic soda-lake fungus Sodiomyces alkalinus has shifted to a protein diet.</title>
        <authorList>
            <person name="Grum-Grzhimaylo A.A."/>
            <person name="Falkoski D.L."/>
            <person name="van den Heuvel J."/>
            <person name="Valero-Jimenez C.A."/>
            <person name="Min B."/>
            <person name="Choi I.G."/>
            <person name="Lipzen A."/>
            <person name="Daum C.G."/>
            <person name="Aanen D.K."/>
            <person name="Tsang A."/>
            <person name="Henrissat B."/>
            <person name="Bilanenko E.N."/>
            <person name="de Vries R.P."/>
            <person name="van Kan J.A.L."/>
            <person name="Grigoriev I.V."/>
            <person name="Debets A.J.M."/>
        </authorList>
    </citation>
    <scope>NUCLEOTIDE SEQUENCE [LARGE SCALE GENOMIC DNA]</scope>
    <source>
        <strain evidence="2 3">F11</strain>
    </source>
</reference>
<evidence type="ECO:0000313" key="3">
    <source>
        <dbReference type="Proteomes" id="UP000272025"/>
    </source>
</evidence>
<organism evidence="2 3">
    <name type="scientific">Sodiomyces alkalinus (strain CBS 110278 / VKM F-3762 / F11)</name>
    <name type="common">Alkaliphilic filamentous fungus</name>
    <dbReference type="NCBI Taxonomy" id="1314773"/>
    <lineage>
        <taxon>Eukaryota</taxon>
        <taxon>Fungi</taxon>
        <taxon>Dikarya</taxon>
        <taxon>Ascomycota</taxon>
        <taxon>Pezizomycotina</taxon>
        <taxon>Sordariomycetes</taxon>
        <taxon>Hypocreomycetidae</taxon>
        <taxon>Glomerellales</taxon>
        <taxon>Plectosphaerellaceae</taxon>
        <taxon>Sodiomyces</taxon>
    </lineage>
</organism>
<dbReference type="RefSeq" id="XP_028469930.1">
    <property type="nucleotide sequence ID" value="XM_028615700.1"/>
</dbReference>
<dbReference type="EMBL" id="ML119051">
    <property type="protein sequence ID" value="ROT42124.1"/>
    <property type="molecule type" value="Genomic_DNA"/>
</dbReference>
<protein>
    <submittedName>
        <fullName evidence="2">Uncharacterized protein</fullName>
    </submittedName>
</protein>
<dbReference type="Proteomes" id="UP000272025">
    <property type="component" value="Unassembled WGS sequence"/>
</dbReference>
<feature type="region of interest" description="Disordered" evidence="1">
    <location>
        <begin position="284"/>
        <end position="308"/>
    </location>
</feature>
<evidence type="ECO:0000313" key="2">
    <source>
        <dbReference type="EMBL" id="ROT42124.1"/>
    </source>
</evidence>
<dbReference type="AlphaFoldDB" id="A0A3N2Q5R7"/>
<feature type="region of interest" description="Disordered" evidence="1">
    <location>
        <begin position="1"/>
        <end position="76"/>
    </location>
</feature>
<evidence type="ECO:0000256" key="1">
    <source>
        <dbReference type="SAM" id="MobiDB-lite"/>
    </source>
</evidence>
<feature type="compositionally biased region" description="Basic residues" evidence="1">
    <location>
        <begin position="185"/>
        <end position="209"/>
    </location>
</feature>
<feature type="compositionally biased region" description="Polar residues" evidence="1">
    <location>
        <begin position="1"/>
        <end position="26"/>
    </location>
</feature>